<keyword evidence="1" id="KW-0805">Transcription regulation</keyword>
<organism evidence="6 7">
    <name type="scientific">Alkalispirochaeta americana</name>
    <dbReference type="NCBI Taxonomy" id="159291"/>
    <lineage>
        <taxon>Bacteria</taxon>
        <taxon>Pseudomonadati</taxon>
        <taxon>Spirochaetota</taxon>
        <taxon>Spirochaetia</taxon>
        <taxon>Spirochaetales</taxon>
        <taxon>Spirochaetaceae</taxon>
        <taxon>Alkalispirochaeta</taxon>
    </lineage>
</organism>
<dbReference type="Pfam" id="PF01614">
    <property type="entry name" value="IclR_C"/>
    <property type="match status" value="1"/>
</dbReference>
<dbReference type="InterPro" id="IPR036390">
    <property type="entry name" value="WH_DNA-bd_sf"/>
</dbReference>
<sequence>MAGRKSDVASVKAVIKTISILEGLAQCDQVGVTEIATATGMSKATAFRFLATLEQLGYVQQDVDQGYYSLTLKLFEVAGIVRARRTKLDDVRPVLQALAEATHETIHLATLEIDHLVYLYKIESTLSLKVSMHSEVGRSAPLYCTGLGKVMLAYQPPKRRDQLVHSMDLHQHTPLTITNPDALQAELTRITETGYALDNEEHEIGVRCIAAPIRNSTGEVIAALSISVPSVRLTNDKMEEYRTYVLNTAERISEIVGTGSWRG</sequence>
<feature type="domain" description="IclR-ED" evidence="5">
    <location>
        <begin position="73"/>
        <end position="258"/>
    </location>
</feature>
<dbReference type="PROSITE" id="PS51077">
    <property type="entry name" value="HTH_ICLR"/>
    <property type="match status" value="1"/>
</dbReference>
<dbReference type="Gene3D" id="1.10.10.10">
    <property type="entry name" value="Winged helix-like DNA-binding domain superfamily/Winged helix DNA-binding domain"/>
    <property type="match status" value="1"/>
</dbReference>
<evidence type="ECO:0000313" key="7">
    <source>
        <dbReference type="Proteomes" id="UP000186400"/>
    </source>
</evidence>
<dbReference type="GO" id="GO:0003677">
    <property type="term" value="F:DNA binding"/>
    <property type="evidence" value="ECO:0007669"/>
    <property type="project" value="UniProtKB-KW"/>
</dbReference>
<dbReference type="InterPro" id="IPR014757">
    <property type="entry name" value="Tscrpt_reg_IclR_C"/>
</dbReference>
<dbReference type="SUPFAM" id="SSF55781">
    <property type="entry name" value="GAF domain-like"/>
    <property type="match status" value="1"/>
</dbReference>
<dbReference type="AlphaFoldDB" id="A0A1N6YA40"/>
<evidence type="ECO:0000256" key="3">
    <source>
        <dbReference type="ARBA" id="ARBA00023163"/>
    </source>
</evidence>
<dbReference type="InterPro" id="IPR005471">
    <property type="entry name" value="Tscrpt_reg_IclR_N"/>
</dbReference>
<dbReference type="PROSITE" id="PS51078">
    <property type="entry name" value="ICLR_ED"/>
    <property type="match status" value="1"/>
</dbReference>
<evidence type="ECO:0000259" key="5">
    <source>
        <dbReference type="PROSITE" id="PS51078"/>
    </source>
</evidence>
<name>A0A1N6YA40_9SPIO</name>
<dbReference type="InterPro" id="IPR050707">
    <property type="entry name" value="HTH_MetabolicPath_Reg"/>
</dbReference>
<gene>
    <name evidence="6" type="ORF">SAMN05920897_1453</name>
</gene>
<dbReference type="Pfam" id="PF09339">
    <property type="entry name" value="HTH_IclR"/>
    <property type="match status" value="1"/>
</dbReference>
<protein>
    <submittedName>
        <fullName evidence="6">Transcriptional regulator, IclR family</fullName>
    </submittedName>
</protein>
<accession>A0A1N6YA40</accession>
<keyword evidence="7" id="KW-1185">Reference proteome</keyword>
<dbReference type="OrthoDB" id="9791752at2"/>
<proteinExistence type="predicted"/>
<dbReference type="InterPro" id="IPR029016">
    <property type="entry name" value="GAF-like_dom_sf"/>
</dbReference>
<evidence type="ECO:0000313" key="6">
    <source>
        <dbReference type="EMBL" id="SIR11502.1"/>
    </source>
</evidence>
<dbReference type="RefSeq" id="WP_076490012.1">
    <property type="nucleotide sequence ID" value="NZ_FTMS01000045.1"/>
</dbReference>
<dbReference type="InterPro" id="IPR036388">
    <property type="entry name" value="WH-like_DNA-bd_sf"/>
</dbReference>
<dbReference type="GO" id="GO:0003700">
    <property type="term" value="F:DNA-binding transcription factor activity"/>
    <property type="evidence" value="ECO:0007669"/>
    <property type="project" value="TreeGrafter"/>
</dbReference>
<keyword evidence="2" id="KW-0238">DNA-binding</keyword>
<feature type="domain" description="HTH iclR-type" evidence="4">
    <location>
        <begin position="11"/>
        <end position="72"/>
    </location>
</feature>
<evidence type="ECO:0000259" key="4">
    <source>
        <dbReference type="PROSITE" id="PS51077"/>
    </source>
</evidence>
<dbReference type="Gene3D" id="3.30.450.40">
    <property type="match status" value="1"/>
</dbReference>
<dbReference type="EMBL" id="FTMS01000045">
    <property type="protein sequence ID" value="SIR11502.1"/>
    <property type="molecule type" value="Genomic_DNA"/>
</dbReference>
<dbReference type="PANTHER" id="PTHR30136:SF35">
    <property type="entry name" value="HTH-TYPE TRANSCRIPTIONAL REGULATOR RV1719"/>
    <property type="match status" value="1"/>
</dbReference>
<dbReference type="PANTHER" id="PTHR30136">
    <property type="entry name" value="HELIX-TURN-HELIX TRANSCRIPTIONAL REGULATOR, ICLR FAMILY"/>
    <property type="match status" value="1"/>
</dbReference>
<dbReference type="SMART" id="SM00346">
    <property type="entry name" value="HTH_ICLR"/>
    <property type="match status" value="1"/>
</dbReference>
<keyword evidence="3" id="KW-0804">Transcription</keyword>
<dbReference type="Proteomes" id="UP000186400">
    <property type="component" value="Unassembled WGS sequence"/>
</dbReference>
<dbReference type="SUPFAM" id="SSF46785">
    <property type="entry name" value="Winged helix' DNA-binding domain"/>
    <property type="match status" value="1"/>
</dbReference>
<reference evidence="6 7" key="1">
    <citation type="submission" date="2017-01" db="EMBL/GenBank/DDBJ databases">
        <authorList>
            <person name="Mah S.A."/>
            <person name="Swanson W.J."/>
            <person name="Moy G.W."/>
            <person name="Vacquier V.D."/>
        </authorList>
    </citation>
    <scope>NUCLEOTIDE SEQUENCE [LARGE SCALE GENOMIC DNA]</scope>
    <source>
        <strain evidence="6 7">ASpG1</strain>
    </source>
</reference>
<dbReference type="STRING" id="159291.SAMN05920897_1453"/>
<dbReference type="GO" id="GO:0045892">
    <property type="term" value="P:negative regulation of DNA-templated transcription"/>
    <property type="evidence" value="ECO:0007669"/>
    <property type="project" value="TreeGrafter"/>
</dbReference>
<evidence type="ECO:0000256" key="1">
    <source>
        <dbReference type="ARBA" id="ARBA00023015"/>
    </source>
</evidence>
<evidence type="ECO:0000256" key="2">
    <source>
        <dbReference type="ARBA" id="ARBA00023125"/>
    </source>
</evidence>